<dbReference type="PANTHER" id="PTHR30146:SF153">
    <property type="entry name" value="LACTOSE OPERON REPRESSOR"/>
    <property type="match status" value="1"/>
</dbReference>
<evidence type="ECO:0000256" key="2">
    <source>
        <dbReference type="ARBA" id="ARBA00023125"/>
    </source>
</evidence>
<dbReference type="EMBL" id="LT629695">
    <property type="protein sequence ID" value="SDH62531.1"/>
    <property type="molecule type" value="Genomic_DNA"/>
</dbReference>
<dbReference type="SUPFAM" id="SSF47413">
    <property type="entry name" value="lambda repressor-like DNA-binding domains"/>
    <property type="match status" value="1"/>
</dbReference>
<gene>
    <name evidence="5" type="ORF">SAMN04489720_1819</name>
</gene>
<evidence type="ECO:0000256" key="3">
    <source>
        <dbReference type="ARBA" id="ARBA00023163"/>
    </source>
</evidence>
<dbReference type="AlphaFoldDB" id="A0A1G8DYA1"/>
<dbReference type="Gene3D" id="3.40.50.2300">
    <property type="match status" value="2"/>
</dbReference>
<dbReference type="PROSITE" id="PS50932">
    <property type="entry name" value="HTH_LACI_2"/>
    <property type="match status" value="1"/>
</dbReference>
<evidence type="ECO:0000259" key="4">
    <source>
        <dbReference type="PROSITE" id="PS50932"/>
    </source>
</evidence>
<dbReference type="Pfam" id="PF13377">
    <property type="entry name" value="Peripla_BP_3"/>
    <property type="match status" value="1"/>
</dbReference>
<keyword evidence="1" id="KW-0805">Transcription regulation</keyword>
<protein>
    <submittedName>
        <fullName evidence="5">DNA-binding transcriptional regulator, LacI/PurR family</fullName>
    </submittedName>
</protein>
<evidence type="ECO:0000313" key="5">
    <source>
        <dbReference type="EMBL" id="SDH62531.1"/>
    </source>
</evidence>
<dbReference type="PROSITE" id="PS00356">
    <property type="entry name" value="HTH_LACI_1"/>
    <property type="match status" value="1"/>
</dbReference>
<dbReference type="SMART" id="SM00354">
    <property type="entry name" value="HTH_LACI"/>
    <property type="match status" value="1"/>
</dbReference>
<dbReference type="InterPro" id="IPR010982">
    <property type="entry name" value="Lambda_DNA-bd_dom_sf"/>
</dbReference>
<keyword evidence="2 5" id="KW-0238">DNA-binding</keyword>
<keyword evidence="6" id="KW-1185">Reference proteome</keyword>
<accession>A0A1G8DYA1</accession>
<dbReference type="GO" id="GO:0003700">
    <property type="term" value="F:DNA-binding transcription factor activity"/>
    <property type="evidence" value="ECO:0007669"/>
    <property type="project" value="TreeGrafter"/>
</dbReference>
<dbReference type="GO" id="GO:0000976">
    <property type="term" value="F:transcription cis-regulatory region binding"/>
    <property type="evidence" value="ECO:0007669"/>
    <property type="project" value="TreeGrafter"/>
</dbReference>
<evidence type="ECO:0000313" key="6">
    <source>
        <dbReference type="Proteomes" id="UP000198822"/>
    </source>
</evidence>
<evidence type="ECO:0000256" key="1">
    <source>
        <dbReference type="ARBA" id="ARBA00023015"/>
    </source>
</evidence>
<dbReference type="CDD" id="cd01392">
    <property type="entry name" value="HTH_LacI"/>
    <property type="match status" value="1"/>
</dbReference>
<proteinExistence type="predicted"/>
<dbReference type="CDD" id="cd06267">
    <property type="entry name" value="PBP1_LacI_sugar_binding-like"/>
    <property type="match status" value="1"/>
</dbReference>
<dbReference type="InterPro" id="IPR046335">
    <property type="entry name" value="LacI/GalR-like_sensor"/>
</dbReference>
<sequence length="332" mass="35344">MAVIDDVARLAGVSKATASRALSGRGSVADATRQRVLQAAAALDFRASPAAVSLATGRTGALGVLAPAIDTWYVSTLLRGIAEAALSHDLDVVLYDLGRGAEMRERVFERFRQRHHIDALISTTFALTHREVSRLASIGIPAVALGDGAAGVRSWCLDDERVGTLATEHLLSLGHRRIVHVGGSTVLDESLFAAERLRERGYQRAMRAAGLQPAPTLLHDPTAEASYAHALSMLRSPDRPRAVFAATDEIAMGVLLAARSLGLRVPLDLSVVGVDDHAYAAAFDLTTVRQDPREHGERIVDWLVADLAAPSGDTSHELIEPELVVRGSTAPA</sequence>
<reference evidence="6" key="1">
    <citation type="submission" date="2016-10" db="EMBL/GenBank/DDBJ databases">
        <authorList>
            <person name="Varghese N."/>
            <person name="Submissions S."/>
        </authorList>
    </citation>
    <scope>NUCLEOTIDE SEQUENCE [LARGE SCALE GENOMIC DNA]</scope>
    <source>
        <strain evidence="6">DSM 22002</strain>
    </source>
</reference>
<dbReference type="Proteomes" id="UP000198822">
    <property type="component" value="Chromosome I"/>
</dbReference>
<dbReference type="Pfam" id="PF00356">
    <property type="entry name" value="LacI"/>
    <property type="match status" value="1"/>
</dbReference>
<dbReference type="STRING" id="399736.SAMN04489720_1819"/>
<keyword evidence="3" id="KW-0804">Transcription</keyword>
<dbReference type="Gene3D" id="1.10.260.40">
    <property type="entry name" value="lambda repressor-like DNA-binding domains"/>
    <property type="match status" value="1"/>
</dbReference>
<dbReference type="PANTHER" id="PTHR30146">
    <property type="entry name" value="LACI-RELATED TRANSCRIPTIONAL REPRESSOR"/>
    <property type="match status" value="1"/>
</dbReference>
<dbReference type="SUPFAM" id="SSF53822">
    <property type="entry name" value="Periplasmic binding protein-like I"/>
    <property type="match status" value="1"/>
</dbReference>
<name>A0A1G8DYA1_9MICO</name>
<dbReference type="InterPro" id="IPR028082">
    <property type="entry name" value="Peripla_BP_I"/>
</dbReference>
<dbReference type="OrthoDB" id="3510266at2"/>
<dbReference type="InterPro" id="IPR000843">
    <property type="entry name" value="HTH_LacI"/>
</dbReference>
<feature type="domain" description="HTH lacI-type" evidence="4">
    <location>
        <begin position="2"/>
        <end position="56"/>
    </location>
</feature>
<organism evidence="5 6">
    <name type="scientific">Agrococcus jejuensis</name>
    <dbReference type="NCBI Taxonomy" id="399736"/>
    <lineage>
        <taxon>Bacteria</taxon>
        <taxon>Bacillati</taxon>
        <taxon>Actinomycetota</taxon>
        <taxon>Actinomycetes</taxon>
        <taxon>Micrococcales</taxon>
        <taxon>Microbacteriaceae</taxon>
        <taxon>Agrococcus</taxon>
    </lineage>
</organism>
<dbReference type="RefSeq" id="WP_092504350.1">
    <property type="nucleotide sequence ID" value="NZ_LT629695.1"/>
</dbReference>